<feature type="domain" description="Peptidase S9 prolyl oligopeptidase catalytic" evidence="1">
    <location>
        <begin position="123"/>
        <end position="221"/>
    </location>
</feature>
<proteinExistence type="predicted"/>
<dbReference type="InterPro" id="IPR001375">
    <property type="entry name" value="Peptidase_S9_cat"/>
</dbReference>
<protein>
    <recommendedName>
        <fullName evidence="1">Peptidase S9 prolyl oligopeptidase catalytic domain-containing protein</fullName>
    </recommendedName>
</protein>
<reference evidence="2" key="1">
    <citation type="submission" date="2015-03" db="EMBL/GenBank/DDBJ databases">
        <title>A transcriptome of Araucaria cunninghamii, an australian fine timber species.</title>
        <authorList>
            <person name="Jing Yi C.J.Y."/>
            <person name="Yin San L.Y.S."/>
            <person name="Abdul Karim S.S."/>
            <person name="Wan Azmi N.N."/>
            <person name="Hercus R.R."/>
            <person name="Croft L.L."/>
        </authorList>
    </citation>
    <scope>NUCLEOTIDE SEQUENCE</scope>
    <source>
        <strain evidence="2">MI0301</strain>
        <tissue evidence="2">Leaf</tissue>
    </source>
</reference>
<dbReference type="Gene3D" id="3.40.50.1820">
    <property type="entry name" value="alpha/beta hydrolase"/>
    <property type="match status" value="1"/>
</dbReference>
<organism evidence="2">
    <name type="scientific">Araucaria cunninghamii</name>
    <name type="common">Hoop pine</name>
    <name type="synonym">Moreton Bay pine</name>
    <dbReference type="NCBI Taxonomy" id="56994"/>
    <lineage>
        <taxon>Eukaryota</taxon>
        <taxon>Viridiplantae</taxon>
        <taxon>Streptophyta</taxon>
        <taxon>Embryophyta</taxon>
        <taxon>Tracheophyta</taxon>
        <taxon>Spermatophyta</taxon>
        <taxon>Pinopsida</taxon>
        <taxon>Pinidae</taxon>
        <taxon>Conifers II</taxon>
        <taxon>Araucariales</taxon>
        <taxon>Araucariaceae</taxon>
        <taxon>Araucaria</taxon>
    </lineage>
</organism>
<evidence type="ECO:0000313" key="2">
    <source>
        <dbReference type="EMBL" id="JAG97203.1"/>
    </source>
</evidence>
<evidence type="ECO:0000259" key="1">
    <source>
        <dbReference type="Pfam" id="PF00326"/>
    </source>
</evidence>
<dbReference type="SUPFAM" id="SSF53474">
    <property type="entry name" value="alpha/beta-Hydrolases"/>
    <property type="match status" value="1"/>
</dbReference>
<dbReference type="InterPro" id="IPR029058">
    <property type="entry name" value="AB_hydrolase_fold"/>
</dbReference>
<accession>A0A0D6R4J8</accession>
<dbReference type="PANTHER" id="PTHR47381:SF3">
    <property type="entry name" value="ALPHA_BETA-HYDROLASES SUPERFAMILY PROTEIN"/>
    <property type="match status" value="1"/>
</dbReference>
<dbReference type="PANTHER" id="PTHR47381">
    <property type="entry name" value="ALPHA/BETA-HYDROLASES SUPERFAMILY PROTEIN"/>
    <property type="match status" value="1"/>
</dbReference>
<dbReference type="EMBL" id="GCKF01034572">
    <property type="protein sequence ID" value="JAG97203.1"/>
    <property type="molecule type" value="Transcribed_RNA"/>
</dbReference>
<name>A0A0D6R4J8_ARACU</name>
<sequence>MDLVADAENMRREFLQILADKRPGMVPLCVEPAKPVTNPMYQADTSLEFSKAMAACPRKDVPNLEEALEEENLYLTTEAGEQGRLPVLILKLKDSNLKERPAVVCLHSSYKCKEWLRPLLEAYASRGYIAVAVDSRYHGERATYKTAYSDALVSAWKTGQSMPFIFDTVWDLLKLMDYLSTREDINPSCIGITGESLGGMHAWFAAVADPRYAVVVPIIGVQGFGWAVENNRWHARVASIKNVFEEAKSDLGKSSIDAEVVQIVWDRIAPGLRDKFDAPATIPSIVPRPLLILNGEKDPRCPVEGLEESISRATEVYSKANASDKFKFIAESGVGHCMTPFMVKEASDWIDKYLMIDNILCDAQNEWIKNNSIEV</sequence>
<dbReference type="AlphaFoldDB" id="A0A0D6R4J8"/>
<dbReference type="Pfam" id="PF00326">
    <property type="entry name" value="Peptidase_S9"/>
    <property type="match status" value="1"/>
</dbReference>